<name>A0A1E8PMM2_9BURK</name>
<protein>
    <submittedName>
        <fullName evidence="1">Uncharacterized protein</fullName>
    </submittedName>
</protein>
<evidence type="ECO:0000313" key="1">
    <source>
        <dbReference type="EMBL" id="OFJ47556.1"/>
    </source>
</evidence>
<sequence>MKDTLRALAEAKAGKLTGYEYGPFEMTAEERAWDSMAPIGREFGSQDYERLTQLNDQAIYDRCAALGLSIEHAQRLAVAANETDPQSLLRVLGLDFATLAPLKPRRWLWMVAQTSSVSYRRILTPETLLEILTTGDVPPIFFPMFCTCSMRRQFNAWSWLSSSGTEKRYTD</sequence>
<proteinExistence type="predicted"/>
<comment type="caution">
    <text evidence="1">The sequence shown here is derived from an EMBL/GenBank/DDBJ whole genome shotgun (WGS) entry which is preliminary data.</text>
</comment>
<reference evidence="1 2" key="1">
    <citation type="submission" date="2016-10" db="EMBL/GenBank/DDBJ databases">
        <title>Updated version of Genome Assembly of Janthinobacterium lividum ERGS5:01.</title>
        <authorList>
            <person name="Kumar R."/>
            <person name="Acharya V."/>
            <person name="Singh D."/>
        </authorList>
    </citation>
    <scope>NUCLEOTIDE SEQUENCE [LARGE SCALE GENOMIC DNA]</scope>
    <source>
        <strain evidence="1 2">ERGS5:01</strain>
    </source>
</reference>
<dbReference type="AlphaFoldDB" id="A0A1E8PMM2"/>
<gene>
    <name evidence="1" type="ORF">BA896_023390</name>
</gene>
<evidence type="ECO:0000313" key="2">
    <source>
        <dbReference type="Proteomes" id="UP000092634"/>
    </source>
</evidence>
<dbReference type="Proteomes" id="UP000092634">
    <property type="component" value="Unassembled WGS sequence"/>
</dbReference>
<accession>A0A1E8PMM2</accession>
<organism evidence="1 2">
    <name type="scientific">Janthinobacterium lividum</name>
    <dbReference type="NCBI Taxonomy" id="29581"/>
    <lineage>
        <taxon>Bacteria</taxon>
        <taxon>Pseudomonadati</taxon>
        <taxon>Pseudomonadota</taxon>
        <taxon>Betaproteobacteria</taxon>
        <taxon>Burkholderiales</taxon>
        <taxon>Oxalobacteraceae</taxon>
        <taxon>Janthinobacterium</taxon>
    </lineage>
</organism>
<dbReference type="EMBL" id="MAQB02000005">
    <property type="protein sequence ID" value="OFJ47556.1"/>
    <property type="molecule type" value="Genomic_DNA"/>
</dbReference>